<dbReference type="InterPro" id="IPR013633">
    <property type="entry name" value="NRDE-2"/>
</dbReference>
<feature type="compositionally biased region" description="Basic and acidic residues" evidence="4">
    <location>
        <begin position="33"/>
        <end position="49"/>
    </location>
</feature>
<feature type="region of interest" description="Disordered" evidence="4">
    <location>
        <begin position="183"/>
        <end position="226"/>
    </location>
</feature>
<dbReference type="Proteomes" id="UP000807025">
    <property type="component" value="Unassembled WGS sequence"/>
</dbReference>
<dbReference type="GO" id="GO:0071013">
    <property type="term" value="C:catalytic step 2 spliceosome"/>
    <property type="evidence" value="ECO:0007669"/>
    <property type="project" value="TreeGrafter"/>
</dbReference>
<dbReference type="InterPro" id="IPR011990">
    <property type="entry name" value="TPR-like_helical_dom_sf"/>
</dbReference>
<dbReference type="GO" id="GO:1902369">
    <property type="term" value="P:negative regulation of RNA catabolic process"/>
    <property type="evidence" value="ECO:0007669"/>
    <property type="project" value="TreeGrafter"/>
</dbReference>
<gene>
    <name evidence="5" type="ORF">BDN71DRAFT_1479218</name>
</gene>
<dbReference type="AlphaFoldDB" id="A0A9P6DKN8"/>
<protein>
    <submittedName>
        <fullName evidence="5">DUF1740-domain-containing protein</fullName>
    </submittedName>
</protein>
<evidence type="ECO:0000256" key="2">
    <source>
        <dbReference type="ARBA" id="ARBA00009265"/>
    </source>
</evidence>
<dbReference type="GO" id="GO:0031048">
    <property type="term" value="P:regulatory ncRNA-mediated heterochromatin formation"/>
    <property type="evidence" value="ECO:0007669"/>
    <property type="project" value="TreeGrafter"/>
</dbReference>
<feature type="compositionally biased region" description="Low complexity" evidence="4">
    <location>
        <begin position="1"/>
        <end position="17"/>
    </location>
</feature>
<comment type="subcellular location">
    <subcellularLocation>
        <location evidence="1">Nucleus</location>
    </subcellularLocation>
</comment>
<dbReference type="EMBL" id="MU154521">
    <property type="protein sequence ID" value="KAF9502539.1"/>
    <property type="molecule type" value="Genomic_DNA"/>
</dbReference>
<dbReference type="Pfam" id="PF08424">
    <property type="entry name" value="NRDE-2"/>
    <property type="match status" value="1"/>
</dbReference>
<comment type="similarity">
    <text evidence="2">Belongs to the NRDE2 family.</text>
</comment>
<evidence type="ECO:0000256" key="3">
    <source>
        <dbReference type="ARBA" id="ARBA00023242"/>
    </source>
</evidence>
<name>A0A9P6DKN8_PLEER</name>
<dbReference type="Gene3D" id="1.25.40.10">
    <property type="entry name" value="Tetratricopeptide repeat domain"/>
    <property type="match status" value="1"/>
</dbReference>
<proteinExistence type="inferred from homology"/>
<keyword evidence="3" id="KW-0539">Nucleus</keyword>
<feature type="compositionally biased region" description="Basic residues" evidence="4">
    <location>
        <begin position="50"/>
        <end position="59"/>
    </location>
</feature>
<evidence type="ECO:0000256" key="1">
    <source>
        <dbReference type="ARBA" id="ARBA00004123"/>
    </source>
</evidence>
<feature type="region of interest" description="Disordered" evidence="4">
    <location>
        <begin position="1021"/>
        <end position="1053"/>
    </location>
</feature>
<keyword evidence="6" id="KW-1185">Reference proteome</keyword>
<dbReference type="SUPFAM" id="SSF48452">
    <property type="entry name" value="TPR-like"/>
    <property type="match status" value="1"/>
</dbReference>
<accession>A0A9P6DKN8</accession>
<dbReference type="OrthoDB" id="297219at2759"/>
<evidence type="ECO:0000313" key="5">
    <source>
        <dbReference type="EMBL" id="KAF9502539.1"/>
    </source>
</evidence>
<feature type="compositionally biased region" description="Polar residues" evidence="4">
    <location>
        <begin position="22"/>
        <end position="32"/>
    </location>
</feature>
<evidence type="ECO:0000313" key="6">
    <source>
        <dbReference type="Proteomes" id="UP000807025"/>
    </source>
</evidence>
<dbReference type="PANTHER" id="PTHR13471:SF0">
    <property type="entry name" value="NUCLEAR EXOSOME REGULATOR NRDE2"/>
    <property type="match status" value="1"/>
</dbReference>
<feature type="region of interest" description="Disordered" evidence="4">
    <location>
        <begin position="1"/>
        <end position="86"/>
    </location>
</feature>
<organism evidence="5 6">
    <name type="scientific">Pleurotus eryngii</name>
    <name type="common">Boletus of the steppes</name>
    <dbReference type="NCBI Taxonomy" id="5323"/>
    <lineage>
        <taxon>Eukaryota</taxon>
        <taxon>Fungi</taxon>
        <taxon>Dikarya</taxon>
        <taxon>Basidiomycota</taxon>
        <taxon>Agaricomycotina</taxon>
        <taxon>Agaricomycetes</taxon>
        <taxon>Agaricomycetidae</taxon>
        <taxon>Agaricales</taxon>
        <taxon>Pleurotineae</taxon>
        <taxon>Pleurotaceae</taxon>
        <taxon>Pleurotus</taxon>
    </lineage>
</organism>
<reference evidence="5" key="1">
    <citation type="submission" date="2020-11" db="EMBL/GenBank/DDBJ databases">
        <authorList>
            <consortium name="DOE Joint Genome Institute"/>
            <person name="Ahrendt S."/>
            <person name="Riley R."/>
            <person name="Andreopoulos W."/>
            <person name="Labutti K."/>
            <person name="Pangilinan J."/>
            <person name="Ruiz-Duenas F.J."/>
            <person name="Barrasa J.M."/>
            <person name="Sanchez-Garcia M."/>
            <person name="Camarero S."/>
            <person name="Miyauchi S."/>
            <person name="Serrano A."/>
            <person name="Linde D."/>
            <person name="Babiker R."/>
            <person name="Drula E."/>
            <person name="Ayuso-Fernandez I."/>
            <person name="Pacheco R."/>
            <person name="Padilla G."/>
            <person name="Ferreira P."/>
            <person name="Barriuso J."/>
            <person name="Kellner H."/>
            <person name="Castanera R."/>
            <person name="Alfaro M."/>
            <person name="Ramirez L."/>
            <person name="Pisabarro A.G."/>
            <person name="Kuo A."/>
            <person name="Tritt A."/>
            <person name="Lipzen A."/>
            <person name="He G."/>
            <person name="Yan M."/>
            <person name="Ng V."/>
            <person name="Cullen D."/>
            <person name="Martin F."/>
            <person name="Rosso M.-N."/>
            <person name="Henrissat B."/>
            <person name="Hibbett D."/>
            <person name="Martinez A.T."/>
            <person name="Grigoriev I.V."/>
        </authorList>
    </citation>
    <scope>NUCLEOTIDE SEQUENCE</scope>
    <source>
        <strain evidence="5">ATCC 90797</strain>
    </source>
</reference>
<comment type="caution">
    <text evidence="5">The sequence shown here is derived from an EMBL/GenBank/DDBJ whole genome shotgun (WGS) entry which is preliminary data.</text>
</comment>
<sequence length="1053" mass="117887">MSAPSFSSFPPSFSSFPELDSGRQTPNEPSGSHNDKRREKRGHQADNKSKHDKHHRPKKHTEDGGKRQALVPLESSQGSPKRVCYSDPKGDPLNVLYGGLHAGDVPKHHLVGRGKKVLGLSSAWTASHRSRNGVEIGPRERIKTASLTDSKARALLALPPKRRIVNPAETHRYEEIDGFIRLPTRKGNEDPESSYRSINIGPNDRTDSSSSEYEGADDGSSDTDSATELTSLQVSIKSLEQELSADPTSITNWLALLSHTLSTIPITSKNATRARSEITLSLLGRALAAHSQNAGSTRLRIKYLKAGEEVWHESKVRAEWEGALKLGRPSLWMEWLEWRIRKGSNGIAGILDDARRVLTALGELELAKIRVFWRITVELRNAGFTERAMAMFQAQSELTFEVPQDLYGLSLPRLLNSLEEFWESETPRIGEIGAKGWSTWFTSKNVEQVRNSETSLALGLNLNISDPYLRWSLLELHFDRHSHLPSRSCDAVSETDPYTTILFADVRDMLMDLKTNRAKDAFRLSWLSFLGLHIPGFTNTLVSDDGMESWDDRWAYTHLTAPALLNSIFPSPSEQKVVLADAVAGVIVGRSKEYTPVFGPVKSWGYGVLGALDVGLVFSKQSLWSKQELESADILLVRRVFEQLRLSATDFEWDELALAFEHTLNAKTATKLSRTFLSKAQGSLPHWSFHAKLERLRGKLDEARKIYHTVLIASSPSTDAQLARGKLWWEWAEMEWLAGKDAEALHVVMKAAGVEGEGGLGTLRAKRSLEAVVNAQRQNEAWKDREAWIQIQALLVLLVGGGLPAALQVFDRYKDHLEIDDVARESLTAASVLMTYRYGGVLRNPMPPVLLRDRAAAALESYGSNSLVLAMFLEAEKGQGVWGRVRSILGDEAAGSRHWKEKDVARRVEEAWIAGWEKGRWLGEVERTRKGLASATESERTRASYVIWRVYLEFEIRVGQLERAKRLLYRAIGDCPLAKELYLLAFGPLRKVYTPSELNAFADTMAERGLRLRSGLDEALSGWKGGDSDEESHGSDMDEIEQNAEEYRRLRPY</sequence>
<dbReference type="PANTHER" id="PTHR13471">
    <property type="entry name" value="TETRATRICOPEPTIDE-LIKE HELICAL"/>
    <property type="match status" value="1"/>
</dbReference>
<evidence type="ECO:0000256" key="4">
    <source>
        <dbReference type="SAM" id="MobiDB-lite"/>
    </source>
</evidence>